<keyword evidence="1" id="KW-0418">Kinase</keyword>
<feature type="non-terminal residue" evidence="1">
    <location>
        <position position="81"/>
    </location>
</feature>
<dbReference type="EMBL" id="JBHRVQ010000006">
    <property type="protein sequence ID" value="MFC3389699.1"/>
    <property type="molecule type" value="Genomic_DNA"/>
</dbReference>
<accession>A0ABV7N7X3</accession>
<evidence type="ECO:0000313" key="1">
    <source>
        <dbReference type="EMBL" id="MFC3389699.1"/>
    </source>
</evidence>
<keyword evidence="2" id="KW-1185">Reference proteome</keyword>
<gene>
    <name evidence="1" type="ORF">ACFOEO_14130</name>
</gene>
<comment type="caution">
    <text evidence="1">The sequence shown here is derived from an EMBL/GenBank/DDBJ whole genome shotgun (WGS) entry which is preliminary data.</text>
</comment>
<protein>
    <submittedName>
        <fullName evidence="1">HAMP domain-containing histidine kinase</fullName>
    </submittedName>
</protein>
<dbReference type="Proteomes" id="UP001595637">
    <property type="component" value="Unassembled WGS sequence"/>
</dbReference>
<organism evidence="1 2">
    <name type="scientific">Salinicoccus sesuvii</name>
    <dbReference type="NCBI Taxonomy" id="868281"/>
    <lineage>
        <taxon>Bacteria</taxon>
        <taxon>Bacillati</taxon>
        <taxon>Bacillota</taxon>
        <taxon>Bacilli</taxon>
        <taxon>Bacillales</taxon>
        <taxon>Staphylococcaceae</taxon>
        <taxon>Salinicoccus</taxon>
    </lineage>
</organism>
<evidence type="ECO:0000313" key="2">
    <source>
        <dbReference type="Proteomes" id="UP001595637"/>
    </source>
</evidence>
<name>A0ABV7N7X3_9STAP</name>
<dbReference type="GO" id="GO:0016301">
    <property type="term" value="F:kinase activity"/>
    <property type="evidence" value="ECO:0007669"/>
    <property type="project" value="UniProtKB-KW"/>
</dbReference>
<sequence>MLDDEISRLEEIVLAEHVIEDMDSVLLREDNLIFYAEGRMISHQSPADEAIYQRILEGEGTGTTFILEDIYNHDYMVKVSN</sequence>
<reference evidence="2" key="1">
    <citation type="journal article" date="2019" name="Int. J. Syst. Evol. Microbiol.">
        <title>The Global Catalogue of Microorganisms (GCM) 10K type strain sequencing project: providing services to taxonomists for standard genome sequencing and annotation.</title>
        <authorList>
            <consortium name="The Broad Institute Genomics Platform"/>
            <consortium name="The Broad Institute Genome Sequencing Center for Infectious Disease"/>
            <person name="Wu L."/>
            <person name="Ma J."/>
        </authorList>
    </citation>
    <scope>NUCLEOTIDE SEQUENCE [LARGE SCALE GENOMIC DNA]</scope>
    <source>
        <strain evidence="2">CCM 7756</strain>
    </source>
</reference>
<keyword evidence="1" id="KW-0808">Transferase</keyword>
<proteinExistence type="predicted"/>